<keyword evidence="4" id="KW-0472">Membrane</keyword>
<sequence length="498" mass="57404">MLLPHLRNLLPLRILPLLQIPHRLMLAMEAIAVVVGVRVVLKKTTRKTAGKYSKMCTGVLMGMKIEICLVLITRIIVRHLLLVLFQFQLINFMAVLPAIRNNNHHARGTFGRGRWGNQNDRGSGLLPRPGPYPQRHGFGGYGSKFSNGRHHDERFVSDMKLTKSEETLARKCIAFQEPCELACYSRVEGGDVYFDDRSLRLFKRFITEDIGADLNEGFDTFIEKKDLGSQGFGDLLGCIRDKNIPLQNIHFVTFRNNLNKILATAYIRHEPWEMGVHKRNGVVYLDVHKLPERPQSEMERRRCYWGYCFENLATEDPRRGNGEGIHHVDANAEYCAVIKTKLGAHRILMGAEMDCCDSTDEGRRFYVELKTSREVDSNETILDQRTEERYEREKLLKFWIQSFLAGVPYIVIGFRNDAGQLVRTERLRTKDITQRVKMKNYWQGGVCLAFADEVLCWLYGTVKENEDYILQFAHPFTRLELLQASSCPDAITHHIELL</sequence>
<evidence type="ECO:0000313" key="7">
    <source>
        <dbReference type="RefSeq" id="XP_050939420.1"/>
    </source>
</evidence>
<protein>
    <recommendedName>
        <fullName evidence="2">Decapping nuclease</fullName>
        <ecNumber evidence="2">3.6.1.-</ecNumber>
    </recommendedName>
</protein>
<evidence type="ECO:0000259" key="5">
    <source>
        <dbReference type="Pfam" id="PF08652"/>
    </source>
</evidence>
<feature type="transmembrane region" description="Helical" evidence="4">
    <location>
        <begin position="20"/>
        <end position="40"/>
    </location>
</feature>
<keyword evidence="4" id="KW-0812">Transmembrane</keyword>
<evidence type="ECO:0000256" key="3">
    <source>
        <dbReference type="SAM" id="MobiDB-lite"/>
    </source>
</evidence>
<evidence type="ECO:0000256" key="1">
    <source>
        <dbReference type="ARBA" id="ARBA00006562"/>
    </source>
</evidence>
<dbReference type="EC" id="3.6.1.-" evidence="2"/>
<feature type="transmembrane region" description="Helical" evidence="4">
    <location>
        <begin position="52"/>
        <end position="73"/>
    </location>
</feature>
<comment type="function">
    <text evidence="2">Decapping enzyme for NAD-capped RNAs: specifically hydrolyzes the nicotinamide adenine dinucleotide (NAD) cap from a subset of RNAs by removing the entire NAD moiety from the 5'-end of an NAD-capped RNA.</text>
</comment>
<keyword evidence="4" id="KW-1133">Transmembrane helix</keyword>
<keyword evidence="2" id="KW-0694">RNA-binding</keyword>
<feature type="domain" description="RAI1-like" evidence="5">
    <location>
        <begin position="176"/>
        <end position="485"/>
    </location>
</feature>
<evidence type="ECO:0000256" key="2">
    <source>
        <dbReference type="RuleBase" id="RU367113"/>
    </source>
</evidence>
<comment type="subcellular location">
    <subcellularLocation>
        <location evidence="2">Nucleus</location>
    </subcellularLocation>
</comment>
<dbReference type="PANTHER" id="PTHR12395:SF9">
    <property type="entry name" value="DECAPPING AND EXORIBONUCLEASE PROTEIN"/>
    <property type="match status" value="1"/>
</dbReference>
<dbReference type="PANTHER" id="PTHR12395">
    <property type="entry name" value="DOM-3 RELATED"/>
    <property type="match status" value="1"/>
</dbReference>
<keyword evidence="2" id="KW-0547">Nucleotide-binding</keyword>
<name>A0ABM3KNQ9_CUCME</name>
<proteinExistence type="inferred from homology"/>
<dbReference type="GO" id="GO:0016787">
    <property type="term" value="F:hydrolase activity"/>
    <property type="evidence" value="ECO:0007669"/>
    <property type="project" value="UniProtKB-KW"/>
</dbReference>
<keyword evidence="2" id="KW-0540">Nuclease</keyword>
<organism evidence="6 7">
    <name type="scientific">Cucumis melo</name>
    <name type="common">Muskmelon</name>
    <dbReference type="NCBI Taxonomy" id="3656"/>
    <lineage>
        <taxon>Eukaryota</taxon>
        <taxon>Viridiplantae</taxon>
        <taxon>Streptophyta</taxon>
        <taxon>Embryophyta</taxon>
        <taxon>Tracheophyta</taxon>
        <taxon>Spermatophyta</taxon>
        <taxon>Magnoliopsida</taxon>
        <taxon>eudicotyledons</taxon>
        <taxon>Gunneridae</taxon>
        <taxon>Pentapetalae</taxon>
        <taxon>rosids</taxon>
        <taxon>fabids</taxon>
        <taxon>Cucurbitales</taxon>
        <taxon>Cucurbitaceae</taxon>
        <taxon>Benincaseae</taxon>
        <taxon>Cucumis</taxon>
    </lineage>
</organism>
<dbReference type="InterPro" id="IPR039039">
    <property type="entry name" value="RAI1-like_fam"/>
</dbReference>
<keyword evidence="2 7" id="KW-0378">Hydrolase</keyword>
<accession>A0ABM3KNQ9</accession>
<evidence type="ECO:0000256" key="4">
    <source>
        <dbReference type="SAM" id="Phobius"/>
    </source>
</evidence>
<reference evidence="7" key="1">
    <citation type="submission" date="2025-08" db="UniProtKB">
        <authorList>
            <consortium name="RefSeq"/>
        </authorList>
    </citation>
    <scope>IDENTIFICATION</scope>
    <source>
        <tissue evidence="7">Stem</tissue>
    </source>
</reference>
<feature type="region of interest" description="Disordered" evidence="3">
    <location>
        <begin position="110"/>
        <end position="130"/>
    </location>
</feature>
<dbReference type="InterPro" id="IPR013961">
    <property type="entry name" value="RAI1"/>
</dbReference>
<gene>
    <name evidence="7" type="primary">LOC103503482</name>
</gene>
<dbReference type="Pfam" id="PF08652">
    <property type="entry name" value="RAI1"/>
    <property type="match status" value="1"/>
</dbReference>
<keyword evidence="2" id="KW-0479">Metal-binding</keyword>
<comment type="similarity">
    <text evidence="1 2">Belongs to the DXO/Dom3Z family.</text>
</comment>
<evidence type="ECO:0000313" key="6">
    <source>
        <dbReference type="Proteomes" id="UP001652600"/>
    </source>
</evidence>
<keyword evidence="6" id="KW-1185">Reference proteome</keyword>
<dbReference type="GeneID" id="103503482"/>
<keyword evidence="2" id="KW-0539">Nucleus</keyword>
<dbReference type="RefSeq" id="XP_050939420.1">
    <property type="nucleotide sequence ID" value="XM_051083463.1"/>
</dbReference>
<comment type="cofactor">
    <cofactor evidence="2">
        <name>a divalent metal cation</name>
        <dbReference type="ChEBI" id="CHEBI:60240"/>
    </cofactor>
</comment>
<dbReference type="Proteomes" id="UP001652600">
    <property type="component" value="Chromosome 4"/>
</dbReference>